<proteinExistence type="predicted"/>
<keyword evidence="2" id="KW-1185">Reference proteome</keyword>
<gene>
    <name evidence="1" type="ORF">ETAA8_39200</name>
</gene>
<sequence length="129" mass="14000">MKAWIQRKKDAYHLRVVIDGKEHQRSLGKVNANSAQATLGTVCGVIDQVERGQLAVPSDVSPIEFMLNGGKRAAPTLAKLTISESKGLYLASESEEAAVTYLGSQTTHVNDGRIVQRAAEPMVGRKVQR</sequence>
<organism evidence="1 2">
    <name type="scientific">Anatilimnocola aggregata</name>
    <dbReference type="NCBI Taxonomy" id="2528021"/>
    <lineage>
        <taxon>Bacteria</taxon>
        <taxon>Pseudomonadati</taxon>
        <taxon>Planctomycetota</taxon>
        <taxon>Planctomycetia</taxon>
        <taxon>Pirellulales</taxon>
        <taxon>Pirellulaceae</taxon>
        <taxon>Anatilimnocola</taxon>
    </lineage>
</organism>
<dbReference type="AlphaFoldDB" id="A0A517YF02"/>
<accession>A0A517YF02</accession>
<protein>
    <submittedName>
        <fullName evidence="1">Uncharacterized protein</fullName>
    </submittedName>
</protein>
<dbReference type="RefSeq" id="WP_145091732.1">
    <property type="nucleotide sequence ID" value="NZ_CP036274.1"/>
</dbReference>
<dbReference type="Proteomes" id="UP000315017">
    <property type="component" value="Chromosome"/>
</dbReference>
<name>A0A517YF02_9BACT</name>
<reference evidence="1 2" key="1">
    <citation type="submission" date="2019-02" db="EMBL/GenBank/DDBJ databases">
        <title>Deep-cultivation of Planctomycetes and their phenomic and genomic characterization uncovers novel biology.</title>
        <authorList>
            <person name="Wiegand S."/>
            <person name="Jogler M."/>
            <person name="Boedeker C."/>
            <person name="Pinto D."/>
            <person name="Vollmers J."/>
            <person name="Rivas-Marin E."/>
            <person name="Kohn T."/>
            <person name="Peeters S.H."/>
            <person name="Heuer A."/>
            <person name="Rast P."/>
            <person name="Oberbeckmann S."/>
            <person name="Bunk B."/>
            <person name="Jeske O."/>
            <person name="Meyerdierks A."/>
            <person name="Storesund J.E."/>
            <person name="Kallscheuer N."/>
            <person name="Luecker S."/>
            <person name="Lage O.M."/>
            <person name="Pohl T."/>
            <person name="Merkel B.J."/>
            <person name="Hornburger P."/>
            <person name="Mueller R.-W."/>
            <person name="Bruemmer F."/>
            <person name="Labrenz M."/>
            <person name="Spormann A.M."/>
            <person name="Op den Camp H."/>
            <person name="Overmann J."/>
            <person name="Amann R."/>
            <person name="Jetten M.S.M."/>
            <person name="Mascher T."/>
            <person name="Medema M.H."/>
            <person name="Devos D.P."/>
            <person name="Kaster A.-K."/>
            <person name="Ovreas L."/>
            <person name="Rohde M."/>
            <person name="Galperin M.Y."/>
            <person name="Jogler C."/>
        </authorList>
    </citation>
    <scope>NUCLEOTIDE SEQUENCE [LARGE SCALE GENOMIC DNA]</scope>
    <source>
        <strain evidence="1 2">ETA_A8</strain>
    </source>
</reference>
<evidence type="ECO:0000313" key="2">
    <source>
        <dbReference type="Proteomes" id="UP000315017"/>
    </source>
</evidence>
<dbReference type="EMBL" id="CP036274">
    <property type="protein sequence ID" value="QDU28815.1"/>
    <property type="molecule type" value="Genomic_DNA"/>
</dbReference>
<dbReference type="KEGG" id="aagg:ETAA8_39200"/>
<evidence type="ECO:0000313" key="1">
    <source>
        <dbReference type="EMBL" id="QDU28815.1"/>
    </source>
</evidence>